<organism evidence="2 3">
    <name type="scientific">Staphylotrichum tortipilum</name>
    <dbReference type="NCBI Taxonomy" id="2831512"/>
    <lineage>
        <taxon>Eukaryota</taxon>
        <taxon>Fungi</taxon>
        <taxon>Dikarya</taxon>
        <taxon>Ascomycota</taxon>
        <taxon>Pezizomycotina</taxon>
        <taxon>Sordariomycetes</taxon>
        <taxon>Sordariomycetidae</taxon>
        <taxon>Sordariales</taxon>
        <taxon>Chaetomiaceae</taxon>
        <taxon>Staphylotrichum</taxon>
    </lineage>
</organism>
<name>A0AAN6MAW1_9PEZI</name>
<sequence>MAGFASQIWCLFILALSVWADFDYRTPRHDGQGPLGVTLDYSLARSWPKEIPGKGQDPVARNFVWTSHIVLNGPVSRFTDGQLWRIALDAWNEIHPDMAQYGIPRTKNLTPLAMSILAFDNEIILASSQKGKQSFSYASPENPVSRALNACQIMSAEKTSVSKRHKNQGKCGEEMAAHIFYRLYPGQDLASRNAVVGTWVADNHLSTVPVRTDPCGIADNVSQDPCPLFLIAVWGCNLFVETQKLRVLDPNIADEPYDFAAAGGVRTINQIQLLC</sequence>
<keyword evidence="1" id="KW-0732">Signal</keyword>
<evidence type="ECO:0000313" key="2">
    <source>
        <dbReference type="EMBL" id="KAK3896774.1"/>
    </source>
</evidence>
<feature type="chain" id="PRO_5042892211" evidence="1">
    <location>
        <begin position="21"/>
        <end position="275"/>
    </location>
</feature>
<evidence type="ECO:0000313" key="3">
    <source>
        <dbReference type="Proteomes" id="UP001303889"/>
    </source>
</evidence>
<comment type="caution">
    <text evidence="2">The sequence shown here is derived from an EMBL/GenBank/DDBJ whole genome shotgun (WGS) entry which is preliminary data.</text>
</comment>
<reference evidence="2" key="1">
    <citation type="journal article" date="2023" name="Mol. Phylogenet. Evol.">
        <title>Genome-scale phylogeny and comparative genomics of the fungal order Sordariales.</title>
        <authorList>
            <person name="Hensen N."/>
            <person name="Bonometti L."/>
            <person name="Westerberg I."/>
            <person name="Brannstrom I.O."/>
            <person name="Guillou S."/>
            <person name="Cros-Aarteil S."/>
            <person name="Calhoun S."/>
            <person name="Haridas S."/>
            <person name="Kuo A."/>
            <person name="Mondo S."/>
            <person name="Pangilinan J."/>
            <person name="Riley R."/>
            <person name="LaButti K."/>
            <person name="Andreopoulos B."/>
            <person name="Lipzen A."/>
            <person name="Chen C."/>
            <person name="Yan M."/>
            <person name="Daum C."/>
            <person name="Ng V."/>
            <person name="Clum A."/>
            <person name="Steindorff A."/>
            <person name="Ohm R.A."/>
            <person name="Martin F."/>
            <person name="Silar P."/>
            <person name="Natvig D.O."/>
            <person name="Lalanne C."/>
            <person name="Gautier V."/>
            <person name="Ament-Velasquez S.L."/>
            <person name="Kruys A."/>
            <person name="Hutchinson M.I."/>
            <person name="Powell A.J."/>
            <person name="Barry K."/>
            <person name="Miller A.N."/>
            <person name="Grigoriev I.V."/>
            <person name="Debuchy R."/>
            <person name="Gladieux P."/>
            <person name="Hiltunen Thoren M."/>
            <person name="Johannesson H."/>
        </authorList>
    </citation>
    <scope>NUCLEOTIDE SEQUENCE</scope>
    <source>
        <strain evidence="2">CBS 103.79</strain>
    </source>
</reference>
<accession>A0AAN6MAW1</accession>
<keyword evidence="3" id="KW-1185">Reference proteome</keyword>
<dbReference type="EMBL" id="MU856407">
    <property type="protein sequence ID" value="KAK3896774.1"/>
    <property type="molecule type" value="Genomic_DNA"/>
</dbReference>
<dbReference type="Proteomes" id="UP001303889">
    <property type="component" value="Unassembled WGS sequence"/>
</dbReference>
<reference evidence="2" key="2">
    <citation type="submission" date="2023-05" db="EMBL/GenBank/DDBJ databases">
        <authorList>
            <consortium name="Lawrence Berkeley National Laboratory"/>
            <person name="Steindorff A."/>
            <person name="Hensen N."/>
            <person name="Bonometti L."/>
            <person name="Westerberg I."/>
            <person name="Brannstrom I.O."/>
            <person name="Guillou S."/>
            <person name="Cros-Aarteil S."/>
            <person name="Calhoun S."/>
            <person name="Haridas S."/>
            <person name="Kuo A."/>
            <person name="Mondo S."/>
            <person name="Pangilinan J."/>
            <person name="Riley R."/>
            <person name="Labutti K."/>
            <person name="Andreopoulos B."/>
            <person name="Lipzen A."/>
            <person name="Chen C."/>
            <person name="Yanf M."/>
            <person name="Daum C."/>
            <person name="Ng V."/>
            <person name="Clum A."/>
            <person name="Ohm R."/>
            <person name="Martin F."/>
            <person name="Silar P."/>
            <person name="Natvig D."/>
            <person name="Lalanne C."/>
            <person name="Gautier V."/>
            <person name="Ament-Velasquez S.L."/>
            <person name="Kruys A."/>
            <person name="Hutchinson M.I."/>
            <person name="Powell A.J."/>
            <person name="Barry K."/>
            <person name="Miller A.N."/>
            <person name="Grigoriev I.V."/>
            <person name="Debuchy R."/>
            <person name="Gladieux P."/>
            <person name="Thoren M.H."/>
            <person name="Johannesson H."/>
        </authorList>
    </citation>
    <scope>NUCLEOTIDE SEQUENCE</scope>
    <source>
        <strain evidence="2">CBS 103.79</strain>
    </source>
</reference>
<evidence type="ECO:0000256" key="1">
    <source>
        <dbReference type="SAM" id="SignalP"/>
    </source>
</evidence>
<protein>
    <submittedName>
        <fullName evidence="2">Uncharacterized protein</fullName>
    </submittedName>
</protein>
<dbReference type="AlphaFoldDB" id="A0AAN6MAW1"/>
<gene>
    <name evidence="2" type="ORF">C8A05DRAFT_20327</name>
</gene>
<feature type="signal peptide" evidence="1">
    <location>
        <begin position="1"/>
        <end position="20"/>
    </location>
</feature>
<proteinExistence type="predicted"/>